<name>A0A1M5H3M7_9HYPH</name>
<proteinExistence type="predicted"/>
<dbReference type="SUPFAM" id="SSF46689">
    <property type="entry name" value="Homeodomain-like"/>
    <property type="match status" value="1"/>
</dbReference>
<feature type="domain" description="HTH tetR-type" evidence="3">
    <location>
        <begin position="18"/>
        <end position="78"/>
    </location>
</feature>
<dbReference type="GO" id="GO:0000976">
    <property type="term" value="F:transcription cis-regulatory region binding"/>
    <property type="evidence" value="ECO:0007669"/>
    <property type="project" value="TreeGrafter"/>
</dbReference>
<dbReference type="InterPro" id="IPR050109">
    <property type="entry name" value="HTH-type_TetR-like_transc_reg"/>
</dbReference>
<organism evidence="4 5">
    <name type="scientific">Kaistia soli DSM 19436</name>
    <dbReference type="NCBI Taxonomy" id="1122133"/>
    <lineage>
        <taxon>Bacteria</taxon>
        <taxon>Pseudomonadati</taxon>
        <taxon>Pseudomonadota</taxon>
        <taxon>Alphaproteobacteria</taxon>
        <taxon>Hyphomicrobiales</taxon>
        <taxon>Kaistiaceae</taxon>
        <taxon>Kaistia</taxon>
    </lineage>
</organism>
<evidence type="ECO:0000259" key="3">
    <source>
        <dbReference type="PROSITE" id="PS50977"/>
    </source>
</evidence>
<dbReference type="EMBL" id="FQUP01000003">
    <property type="protein sequence ID" value="SHG10506.1"/>
    <property type="molecule type" value="Genomic_DNA"/>
</dbReference>
<dbReference type="PANTHER" id="PTHR30055:SF200">
    <property type="entry name" value="HTH-TYPE TRANSCRIPTIONAL REPRESSOR BDCR"/>
    <property type="match status" value="1"/>
</dbReference>
<evidence type="ECO:0000256" key="1">
    <source>
        <dbReference type="ARBA" id="ARBA00023125"/>
    </source>
</evidence>
<reference evidence="4 5" key="1">
    <citation type="submission" date="2016-11" db="EMBL/GenBank/DDBJ databases">
        <authorList>
            <person name="Jaros S."/>
            <person name="Januszkiewicz K."/>
            <person name="Wedrychowicz H."/>
        </authorList>
    </citation>
    <scope>NUCLEOTIDE SEQUENCE [LARGE SCALE GENOMIC DNA]</scope>
    <source>
        <strain evidence="4 5">DSM 19436</strain>
    </source>
</reference>
<dbReference type="InterPro" id="IPR036271">
    <property type="entry name" value="Tet_transcr_reg_TetR-rel_C_sf"/>
</dbReference>
<evidence type="ECO:0000313" key="5">
    <source>
        <dbReference type="Proteomes" id="UP000184485"/>
    </source>
</evidence>
<dbReference type="RefSeq" id="WP_084527489.1">
    <property type="nucleotide sequence ID" value="NZ_FQUP01000003.1"/>
</dbReference>
<dbReference type="SUPFAM" id="SSF48498">
    <property type="entry name" value="Tetracyclin repressor-like, C-terminal domain"/>
    <property type="match status" value="1"/>
</dbReference>
<dbReference type="Proteomes" id="UP000184485">
    <property type="component" value="Unassembled WGS sequence"/>
</dbReference>
<keyword evidence="5" id="KW-1185">Reference proteome</keyword>
<evidence type="ECO:0000256" key="2">
    <source>
        <dbReference type="PROSITE-ProRule" id="PRU00335"/>
    </source>
</evidence>
<dbReference type="PANTHER" id="PTHR30055">
    <property type="entry name" value="HTH-TYPE TRANSCRIPTIONAL REGULATOR RUTR"/>
    <property type="match status" value="1"/>
</dbReference>
<dbReference type="InterPro" id="IPR001647">
    <property type="entry name" value="HTH_TetR"/>
</dbReference>
<dbReference type="AlphaFoldDB" id="A0A1M5H3M7"/>
<dbReference type="Pfam" id="PF00440">
    <property type="entry name" value="TetR_N"/>
    <property type="match status" value="1"/>
</dbReference>
<dbReference type="InterPro" id="IPR009057">
    <property type="entry name" value="Homeodomain-like_sf"/>
</dbReference>
<dbReference type="OrthoDB" id="9787680at2"/>
<feature type="DNA-binding region" description="H-T-H motif" evidence="2">
    <location>
        <begin position="41"/>
        <end position="60"/>
    </location>
</feature>
<sequence length="209" mass="22257">MTAPHSEQSVHRSAAGALPPRQRILVAARELFYRHGVQGVGVEAIAEAAGTNKMTLYRHFESKDLLVAEYLRGLACDTVRVWDDLAALHPDDALAQIRSWIDLVGGHGDCHDASGCALVNAAIQISDPEHPGRKVVEGAVRTHRERLTALCCASGLSKPEQLADQLFLLVEGARASYRSVGPNGPGAGLCTLAAALIDSHRVTDRAEAG</sequence>
<dbReference type="PRINTS" id="PR00455">
    <property type="entry name" value="HTHTETR"/>
</dbReference>
<evidence type="ECO:0000313" key="4">
    <source>
        <dbReference type="EMBL" id="SHG10506.1"/>
    </source>
</evidence>
<dbReference type="GO" id="GO:0003700">
    <property type="term" value="F:DNA-binding transcription factor activity"/>
    <property type="evidence" value="ECO:0007669"/>
    <property type="project" value="TreeGrafter"/>
</dbReference>
<accession>A0A1M5H3M7</accession>
<gene>
    <name evidence="4" type="ORF">SAMN02745157_3615</name>
</gene>
<protein>
    <submittedName>
        <fullName evidence="4">Transcriptional regulator, TetR family</fullName>
    </submittedName>
</protein>
<keyword evidence="1 2" id="KW-0238">DNA-binding</keyword>
<dbReference type="PROSITE" id="PS50977">
    <property type="entry name" value="HTH_TETR_2"/>
    <property type="match status" value="1"/>
</dbReference>
<dbReference type="Gene3D" id="1.10.357.10">
    <property type="entry name" value="Tetracycline Repressor, domain 2"/>
    <property type="match status" value="1"/>
</dbReference>